<reference evidence="2" key="2">
    <citation type="journal article" date="2009" name="Fungal Genet. Biol.">
        <title>The 2008 update of the Aspergillus nidulans genome annotation: a community effort.</title>
        <authorList>
            <person name="Wortman J.R."/>
            <person name="Gilsenan J.M."/>
            <person name="Joardar V."/>
            <person name="Deegan J."/>
            <person name="Clutterbuck J."/>
            <person name="Andersen M.R."/>
            <person name="Archer D."/>
            <person name="Bencina M."/>
            <person name="Braus G."/>
            <person name="Coutinho P."/>
            <person name="von Dohren H."/>
            <person name="Doonan J."/>
            <person name="Driessen A.J."/>
            <person name="Durek P."/>
            <person name="Espeso E."/>
            <person name="Fekete E."/>
            <person name="Flipphi M."/>
            <person name="Estrada C.G."/>
            <person name="Geysens S."/>
            <person name="Goldman G."/>
            <person name="de Groot P.W."/>
            <person name="Hansen K."/>
            <person name="Harris S.D."/>
            <person name="Heinekamp T."/>
            <person name="Helmstaedt K."/>
            <person name="Henrissat B."/>
            <person name="Hofmann G."/>
            <person name="Homan T."/>
            <person name="Horio T."/>
            <person name="Horiuchi H."/>
            <person name="James S."/>
            <person name="Jones M."/>
            <person name="Karaffa L."/>
            <person name="Karanyi Z."/>
            <person name="Kato M."/>
            <person name="Keller N."/>
            <person name="Kelly D.E."/>
            <person name="Kiel J.A."/>
            <person name="Kim J.M."/>
            <person name="van der Klei I.J."/>
            <person name="Klis F.M."/>
            <person name="Kovalchuk A."/>
            <person name="Krasevec N."/>
            <person name="Kubicek C.P."/>
            <person name="Liu B."/>
            <person name="Maccabe A."/>
            <person name="Meyer V."/>
            <person name="Mirabito P."/>
            <person name="Miskei M."/>
            <person name="Mos M."/>
            <person name="Mullins J."/>
            <person name="Nelson D.R."/>
            <person name="Nielsen J."/>
            <person name="Oakley B.R."/>
            <person name="Osmani S.A."/>
            <person name="Pakula T."/>
            <person name="Paszewski A."/>
            <person name="Paulsen I."/>
            <person name="Pilsyk S."/>
            <person name="Pocsi I."/>
            <person name="Punt P.J."/>
            <person name="Ram A.F."/>
            <person name="Ren Q."/>
            <person name="Robellet X."/>
            <person name="Robson G."/>
            <person name="Seiboth B."/>
            <person name="van Solingen P."/>
            <person name="Specht T."/>
            <person name="Sun J."/>
            <person name="Taheri-Talesh N."/>
            <person name="Takeshita N."/>
            <person name="Ussery D."/>
            <person name="vanKuyk P.A."/>
            <person name="Visser H."/>
            <person name="van de Vondervoort P.J."/>
            <person name="de Vries R.P."/>
            <person name="Walton J."/>
            <person name="Xiang X."/>
            <person name="Xiong Y."/>
            <person name="Zeng A.P."/>
            <person name="Brandt B.W."/>
            <person name="Cornell M.J."/>
            <person name="van den Hondel C.A."/>
            <person name="Visser J."/>
            <person name="Oliver S.G."/>
            <person name="Turner G."/>
        </authorList>
    </citation>
    <scope>GENOME REANNOTATION</scope>
    <source>
        <strain evidence="2">FGSC A4 / ATCC 38163 / CBS 112.46 / NRRL 194 / M139</strain>
    </source>
</reference>
<proteinExistence type="predicted"/>
<gene>
    <name evidence="1" type="ORF">ANIA_10528</name>
</gene>
<dbReference type="RefSeq" id="XP_050467321.1">
    <property type="nucleotide sequence ID" value="XM_050611277.1"/>
</dbReference>
<dbReference type="HOGENOM" id="CLU_2320352_0_0_1"/>
<dbReference type="EMBL" id="BN001302">
    <property type="protein sequence ID" value="CBF74415.1"/>
    <property type="molecule type" value="Genomic_DNA"/>
</dbReference>
<accession>C8V489</accession>
<dbReference type="AlphaFoldDB" id="C8V489"/>
<sequence>MPGHWLVQCSVAQSTRTRRDQFSEDDTVQPFQLRPQPSIAPHANRRQLHGFGVRSAFPPPPHFVCIEEGGVWSTATPTTNWPFYETYGQSEIYSLTQCN</sequence>
<dbReference type="InParanoid" id="C8V489"/>
<organism evidence="1 2">
    <name type="scientific">Emericella nidulans (strain FGSC A4 / ATCC 38163 / CBS 112.46 / NRRL 194 / M139)</name>
    <name type="common">Aspergillus nidulans</name>
    <dbReference type="NCBI Taxonomy" id="227321"/>
    <lineage>
        <taxon>Eukaryota</taxon>
        <taxon>Fungi</taxon>
        <taxon>Dikarya</taxon>
        <taxon>Ascomycota</taxon>
        <taxon>Pezizomycotina</taxon>
        <taxon>Eurotiomycetes</taxon>
        <taxon>Eurotiomycetidae</taxon>
        <taxon>Eurotiales</taxon>
        <taxon>Aspergillaceae</taxon>
        <taxon>Aspergillus</taxon>
        <taxon>Aspergillus subgen. Nidulantes</taxon>
    </lineage>
</organism>
<keyword evidence="2" id="KW-1185">Reference proteome</keyword>
<reference evidence="2" key="1">
    <citation type="journal article" date="2005" name="Nature">
        <title>Sequencing of Aspergillus nidulans and comparative analysis with A. fumigatus and A. oryzae.</title>
        <authorList>
            <person name="Galagan J.E."/>
            <person name="Calvo S.E."/>
            <person name="Cuomo C."/>
            <person name="Ma L.J."/>
            <person name="Wortman J.R."/>
            <person name="Batzoglou S."/>
            <person name="Lee S.I."/>
            <person name="Basturkmen M."/>
            <person name="Spevak C.C."/>
            <person name="Clutterbuck J."/>
            <person name="Kapitonov V."/>
            <person name="Jurka J."/>
            <person name="Scazzocchio C."/>
            <person name="Farman M."/>
            <person name="Butler J."/>
            <person name="Purcell S."/>
            <person name="Harris S."/>
            <person name="Braus G.H."/>
            <person name="Draht O."/>
            <person name="Busch S."/>
            <person name="D'Enfert C."/>
            <person name="Bouchier C."/>
            <person name="Goldman G.H."/>
            <person name="Bell-Pedersen D."/>
            <person name="Griffiths-Jones S."/>
            <person name="Doonan J.H."/>
            <person name="Yu J."/>
            <person name="Vienken K."/>
            <person name="Pain A."/>
            <person name="Freitag M."/>
            <person name="Selker E.U."/>
            <person name="Archer D.B."/>
            <person name="Penalva M.A."/>
            <person name="Oakley B.R."/>
            <person name="Momany M."/>
            <person name="Tanaka T."/>
            <person name="Kumagai T."/>
            <person name="Asai K."/>
            <person name="Machida M."/>
            <person name="Nierman W.C."/>
            <person name="Denning D.W."/>
            <person name="Caddick M."/>
            <person name="Hynes M."/>
            <person name="Paoletti M."/>
            <person name="Fischer R."/>
            <person name="Miller B."/>
            <person name="Dyer P."/>
            <person name="Sachs M.S."/>
            <person name="Osmani S.A."/>
            <person name="Birren B.W."/>
        </authorList>
    </citation>
    <scope>NUCLEOTIDE SEQUENCE [LARGE SCALE GENOMIC DNA]</scope>
    <source>
        <strain evidence="2">FGSC A4 / ATCC 38163 / CBS 112.46 / NRRL 194 / M139</strain>
    </source>
</reference>
<dbReference type="Proteomes" id="UP000000560">
    <property type="component" value="Chromosome II"/>
</dbReference>
<dbReference type="VEuPathDB" id="FungiDB:AN10528"/>
<protein>
    <submittedName>
        <fullName evidence="1">Uncharacterized protein</fullName>
    </submittedName>
</protein>
<evidence type="ECO:0000313" key="1">
    <source>
        <dbReference type="EMBL" id="CBF74415.1"/>
    </source>
</evidence>
<name>C8V489_EMENI</name>
<evidence type="ECO:0000313" key="2">
    <source>
        <dbReference type="Proteomes" id="UP000000560"/>
    </source>
</evidence>
<dbReference type="KEGG" id="ani:ANIA_10528"/>
<dbReference type="GeneID" id="74896458"/>